<dbReference type="AlphaFoldDB" id="A0A096APA6"/>
<evidence type="ECO:0000313" key="1">
    <source>
        <dbReference type="EMBL" id="KGF22834.1"/>
    </source>
</evidence>
<dbReference type="InterPro" id="IPR036597">
    <property type="entry name" value="Fido-like_dom_sf"/>
</dbReference>
<accession>A0A096APA6</accession>
<gene>
    <name evidence="1" type="ORF">HMPREF2130_11990</name>
</gene>
<name>A0A096APA6_9BURK</name>
<reference evidence="1 2" key="1">
    <citation type="submission" date="2014-07" db="EMBL/GenBank/DDBJ databases">
        <authorList>
            <person name="McCorrison J."/>
            <person name="Sanka R."/>
            <person name="Torralba M."/>
            <person name="Gillis M."/>
            <person name="Haft D.H."/>
            <person name="Methe B."/>
            <person name="Sutton G."/>
            <person name="Nelson K.E."/>
        </authorList>
    </citation>
    <scope>NUCLEOTIDE SEQUENCE [LARGE SCALE GENOMIC DNA]</scope>
    <source>
        <strain evidence="1 2">DNF00040</strain>
    </source>
</reference>
<dbReference type="Proteomes" id="UP000029629">
    <property type="component" value="Unassembled WGS sequence"/>
</dbReference>
<dbReference type="eggNOG" id="COG3177">
    <property type="taxonomic scope" value="Bacteria"/>
</dbReference>
<comment type="caution">
    <text evidence="1">The sequence shown here is derived from an EMBL/GenBank/DDBJ whole genome shotgun (WGS) entry which is preliminary data.</text>
</comment>
<keyword evidence="2" id="KW-1185">Reference proteome</keyword>
<feature type="non-terminal residue" evidence="1">
    <location>
        <position position="94"/>
    </location>
</feature>
<dbReference type="EMBL" id="JRNI01000151">
    <property type="protein sequence ID" value="KGF22834.1"/>
    <property type="molecule type" value="Genomic_DNA"/>
</dbReference>
<dbReference type="Gene3D" id="1.10.3290.10">
    <property type="entry name" value="Fido-like domain"/>
    <property type="match status" value="1"/>
</dbReference>
<protein>
    <submittedName>
        <fullName evidence="1">Filamentation induced by cAMP (Fic) family protein</fullName>
    </submittedName>
</protein>
<sequence>MNDLRHIGKEQALFIAHKLRDELIFNMAKLEGNSLTFAETQTVIQGISVAGRPINDLNQVINIRDGWDELINQIKTDTFKVDKENFVLMNKIVG</sequence>
<organism evidence="1 2">
    <name type="scientific">Oligella urethralis DNF00040</name>
    <dbReference type="NCBI Taxonomy" id="1401065"/>
    <lineage>
        <taxon>Bacteria</taxon>
        <taxon>Pseudomonadati</taxon>
        <taxon>Pseudomonadota</taxon>
        <taxon>Betaproteobacteria</taxon>
        <taxon>Burkholderiales</taxon>
        <taxon>Alcaligenaceae</taxon>
        <taxon>Oligella</taxon>
    </lineage>
</organism>
<evidence type="ECO:0000313" key="2">
    <source>
        <dbReference type="Proteomes" id="UP000029629"/>
    </source>
</evidence>
<proteinExistence type="predicted"/>